<comment type="caution">
    <text evidence="2">The sequence shown here is derived from an EMBL/GenBank/DDBJ whole genome shotgun (WGS) entry which is preliminary data.</text>
</comment>
<dbReference type="InterPro" id="IPR004590">
    <property type="entry name" value="ssDNA_annealing_RecT"/>
</dbReference>
<dbReference type="Pfam" id="PF03837">
    <property type="entry name" value="RecT"/>
    <property type="match status" value="1"/>
</dbReference>
<dbReference type="GO" id="GO:0003677">
    <property type="term" value="F:DNA binding"/>
    <property type="evidence" value="ECO:0007669"/>
    <property type="project" value="InterPro"/>
</dbReference>
<evidence type="ECO:0000313" key="3">
    <source>
        <dbReference type="Proteomes" id="UP000317243"/>
    </source>
</evidence>
<accession>A0A5C5X9K1</accession>
<feature type="region of interest" description="Disordered" evidence="1">
    <location>
        <begin position="308"/>
        <end position="351"/>
    </location>
</feature>
<feature type="compositionally biased region" description="Basic and acidic residues" evidence="1">
    <location>
        <begin position="1"/>
        <end position="10"/>
    </location>
</feature>
<dbReference type="NCBIfam" id="TIGR00616">
    <property type="entry name" value="rect"/>
    <property type="match status" value="1"/>
</dbReference>
<dbReference type="InterPro" id="IPR018330">
    <property type="entry name" value="RecT_fam"/>
</dbReference>
<organism evidence="2 3">
    <name type="scientific">Thalassoglobus neptunius</name>
    <dbReference type="NCBI Taxonomy" id="1938619"/>
    <lineage>
        <taxon>Bacteria</taxon>
        <taxon>Pseudomonadati</taxon>
        <taxon>Planctomycetota</taxon>
        <taxon>Planctomycetia</taxon>
        <taxon>Planctomycetales</taxon>
        <taxon>Planctomycetaceae</taxon>
        <taxon>Thalassoglobus</taxon>
    </lineage>
</organism>
<name>A0A5C5X9K1_9PLAN</name>
<dbReference type="Proteomes" id="UP000317243">
    <property type="component" value="Unassembled WGS sequence"/>
</dbReference>
<dbReference type="EMBL" id="SIHI01000001">
    <property type="protein sequence ID" value="TWT58993.1"/>
    <property type="molecule type" value="Genomic_DNA"/>
</dbReference>
<feature type="compositionally biased region" description="Basic and acidic residues" evidence="1">
    <location>
        <begin position="323"/>
        <end position="341"/>
    </location>
</feature>
<dbReference type="AlphaFoldDB" id="A0A5C5X9K1"/>
<evidence type="ECO:0000256" key="1">
    <source>
        <dbReference type="SAM" id="MobiDB-lite"/>
    </source>
</evidence>
<proteinExistence type="predicted"/>
<evidence type="ECO:0000313" key="2">
    <source>
        <dbReference type="EMBL" id="TWT58993.1"/>
    </source>
</evidence>
<sequence>MTTKAEEKNGRLSSDQSESRELSIGEQVQHSLRVYSDPKRDPASRIHALKFLMNQKIEELGALTPAGQNASKLANVLIKEVRGNPKLLECTWESIYRSAQESAALGLATNGVLGHAYLVPYRDRKNGVTEAQLQIGYRGYLDLARRHSKILIKTRCVYKGDVFEYAEGDEDFIRHIPNQSADAEFEEKDVTHVYLIAKDMVERDHVICRLVWTRAQVERHKTKYSKSYQKNDSPWQTAWETMARKTLVHQAVARGELPISTAVTELAVREEISESLHVEPAQHSRRIADVVQQVKRDVEQDEVIDITPEDRGENLELPESEEPFEREFTASDSEVQEHPEEPVQDFSQEGLYPDTSESPAKWEFRAIKGIKSVSSLDELGAWSDAAHSLKKEGFLNAGGLNRIVQRIHEMADKIGATED</sequence>
<reference evidence="2 3" key="1">
    <citation type="submission" date="2019-02" db="EMBL/GenBank/DDBJ databases">
        <title>Deep-cultivation of Planctomycetes and their phenomic and genomic characterization uncovers novel biology.</title>
        <authorList>
            <person name="Wiegand S."/>
            <person name="Jogler M."/>
            <person name="Boedeker C."/>
            <person name="Pinto D."/>
            <person name="Vollmers J."/>
            <person name="Rivas-Marin E."/>
            <person name="Kohn T."/>
            <person name="Peeters S.H."/>
            <person name="Heuer A."/>
            <person name="Rast P."/>
            <person name="Oberbeckmann S."/>
            <person name="Bunk B."/>
            <person name="Jeske O."/>
            <person name="Meyerdierks A."/>
            <person name="Storesund J.E."/>
            <person name="Kallscheuer N."/>
            <person name="Luecker S."/>
            <person name="Lage O.M."/>
            <person name="Pohl T."/>
            <person name="Merkel B.J."/>
            <person name="Hornburger P."/>
            <person name="Mueller R.-W."/>
            <person name="Bruemmer F."/>
            <person name="Labrenz M."/>
            <person name="Spormann A.M."/>
            <person name="Op Den Camp H."/>
            <person name="Overmann J."/>
            <person name="Amann R."/>
            <person name="Jetten M.S.M."/>
            <person name="Mascher T."/>
            <person name="Medema M.H."/>
            <person name="Devos D.P."/>
            <person name="Kaster A.-K."/>
            <person name="Ovreas L."/>
            <person name="Rohde M."/>
            <person name="Galperin M.Y."/>
            <person name="Jogler C."/>
        </authorList>
    </citation>
    <scope>NUCLEOTIDE SEQUENCE [LARGE SCALE GENOMIC DNA]</scope>
    <source>
        <strain evidence="2 3">KOR42</strain>
    </source>
</reference>
<dbReference type="GO" id="GO:0006259">
    <property type="term" value="P:DNA metabolic process"/>
    <property type="evidence" value="ECO:0007669"/>
    <property type="project" value="InterPro"/>
</dbReference>
<keyword evidence="3" id="KW-1185">Reference proteome</keyword>
<protein>
    <submittedName>
        <fullName evidence="2">Recombination and repair protein RecT</fullName>
    </submittedName>
</protein>
<feature type="region of interest" description="Disordered" evidence="1">
    <location>
        <begin position="1"/>
        <end position="39"/>
    </location>
</feature>
<gene>
    <name evidence="2" type="ORF">KOR42_23800</name>
</gene>